<keyword evidence="1" id="KW-1133">Transmembrane helix</keyword>
<sequence>MAFLSLASLYRLVLVLCLLQIVSGICTIRVFGLTLTGGSHFVQMLFVALSIPMLYYLTKCSRRTDRWLSRVDHHILVLACLITNWGMATLITLFFQSTIDFTVIISPCANEMFMIARCAPVVLNTALPIASISILYHASGRIARRARDIHGEEMVVLPQKIVPAWSLGTVSETDSDRVELEIGA</sequence>
<evidence type="ECO:0000256" key="1">
    <source>
        <dbReference type="SAM" id="Phobius"/>
    </source>
</evidence>
<name>A0AAD7MZN7_9AGAR</name>
<evidence type="ECO:0000313" key="2">
    <source>
        <dbReference type="EMBL" id="KAJ7739247.1"/>
    </source>
</evidence>
<dbReference type="EMBL" id="JARJLG010000133">
    <property type="protein sequence ID" value="KAJ7739247.1"/>
    <property type="molecule type" value="Genomic_DNA"/>
</dbReference>
<reference evidence="2" key="1">
    <citation type="submission" date="2023-03" db="EMBL/GenBank/DDBJ databases">
        <title>Massive genome expansion in bonnet fungi (Mycena s.s.) driven by repeated elements and novel gene families across ecological guilds.</title>
        <authorList>
            <consortium name="Lawrence Berkeley National Laboratory"/>
            <person name="Harder C.B."/>
            <person name="Miyauchi S."/>
            <person name="Viragh M."/>
            <person name="Kuo A."/>
            <person name="Thoen E."/>
            <person name="Andreopoulos B."/>
            <person name="Lu D."/>
            <person name="Skrede I."/>
            <person name="Drula E."/>
            <person name="Henrissat B."/>
            <person name="Morin E."/>
            <person name="Kohler A."/>
            <person name="Barry K."/>
            <person name="LaButti K."/>
            <person name="Morin E."/>
            <person name="Salamov A."/>
            <person name="Lipzen A."/>
            <person name="Mereny Z."/>
            <person name="Hegedus B."/>
            <person name="Baldrian P."/>
            <person name="Stursova M."/>
            <person name="Weitz H."/>
            <person name="Taylor A."/>
            <person name="Grigoriev I.V."/>
            <person name="Nagy L.G."/>
            <person name="Martin F."/>
            <person name="Kauserud H."/>
        </authorList>
    </citation>
    <scope>NUCLEOTIDE SEQUENCE</scope>
    <source>
        <strain evidence="2">CBHHK188m</strain>
    </source>
</reference>
<feature type="transmembrane region" description="Helical" evidence="1">
    <location>
        <begin position="40"/>
        <end position="58"/>
    </location>
</feature>
<proteinExistence type="predicted"/>
<keyword evidence="1" id="KW-0812">Transmembrane</keyword>
<gene>
    <name evidence="2" type="ORF">DFH07DRAFT_840302</name>
</gene>
<feature type="transmembrane region" description="Helical" evidence="1">
    <location>
        <begin position="74"/>
        <end position="94"/>
    </location>
</feature>
<feature type="transmembrane region" description="Helical" evidence="1">
    <location>
        <begin position="114"/>
        <end position="138"/>
    </location>
</feature>
<organism evidence="2 3">
    <name type="scientific">Mycena maculata</name>
    <dbReference type="NCBI Taxonomy" id="230809"/>
    <lineage>
        <taxon>Eukaryota</taxon>
        <taxon>Fungi</taxon>
        <taxon>Dikarya</taxon>
        <taxon>Basidiomycota</taxon>
        <taxon>Agaricomycotina</taxon>
        <taxon>Agaricomycetes</taxon>
        <taxon>Agaricomycetidae</taxon>
        <taxon>Agaricales</taxon>
        <taxon>Marasmiineae</taxon>
        <taxon>Mycenaceae</taxon>
        <taxon>Mycena</taxon>
    </lineage>
</organism>
<comment type="caution">
    <text evidence="2">The sequence shown here is derived from an EMBL/GenBank/DDBJ whole genome shotgun (WGS) entry which is preliminary data.</text>
</comment>
<evidence type="ECO:0000313" key="3">
    <source>
        <dbReference type="Proteomes" id="UP001215280"/>
    </source>
</evidence>
<keyword evidence="3" id="KW-1185">Reference proteome</keyword>
<dbReference type="AlphaFoldDB" id="A0AAD7MZN7"/>
<dbReference type="Proteomes" id="UP001215280">
    <property type="component" value="Unassembled WGS sequence"/>
</dbReference>
<protein>
    <submittedName>
        <fullName evidence="2">Uncharacterized protein</fullName>
    </submittedName>
</protein>
<keyword evidence="1" id="KW-0472">Membrane</keyword>
<accession>A0AAD7MZN7</accession>